<dbReference type="PANTHER" id="PTHR42929">
    <property type="entry name" value="INNER MEMBRANE ABC TRANSPORTER PERMEASE PROTEIN YDCU-RELATED-RELATED"/>
    <property type="match status" value="1"/>
</dbReference>
<evidence type="ECO:0000256" key="1">
    <source>
        <dbReference type="ARBA" id="ARBA00004651"/>
    </source>
</evidence>
<dbReference type="AlphaFoldDB" id="A0A9D1A4H5"/>
<keyword evidence="6 8" id="KW-1133">Transmembrane helix</keyword>
<name>A0A9D1A4H5_9FIRM</name>
<keyword evidence="7 8" id="KW-0472">Membrane</keyword>
<feature type="transmembrane region" description="Helical" evidence="8">
    <location>
        <begin position="150"/>
        <end position="169"/>
    </location>
</feature>
<dbReference type="CDD" id="cd06261">
    <property type="entry name" value="TM_PBP2"/>
    <property type="match status" value="1"/>
</dbReference>
<comment type="caution">
    <text evidence="10">The sequence shown here is derived from an EMBL/GenBank/DDBJ whole genome shotgun (WGS) entry which is preliminary data.</text>
</comment>
<reference evidence="10" key="2">
    <citation type="journal article" date="2021" name="PeerJ">
        <title>Extensive microbial diversity within the chicken gut microbiome revealed by metagenomics and culture.</title>
        <authorList>
            <person name="Gilroy R."/>
            <person name="Ravi A."/>
            <person name="Getino M."/>
            <person name="Pursley I."/>
            <person name="Horton D.L."/>
            <person name="Alikhan N.F."/>
            <person name="Baker D."/>
            <person name="Gharbi K."/>
            <person name="Hall N."/>
            <person name="Watson M."/>
            <person name="Adriaenssens E.M."/>
            <person name="Foster-Nyarko E."/>
            <person name="Jarju S."/>
            <person name="Secka A."/>
            <person name="Antonio M."/>
            <person name="Oren A."/>
            <person name="Chaudhuri R.R."/>
            <person name="La Ragione R."/>
            <person name="Hildebrand F."/>
            <person name="Pallen M.J."/>
        </authorList>
    </citation>
    <scope>NUCLEOTIDE SEQUENCE</scope>
    <source>
        <strain evidence="10">CHK180-2868</strain>
    </source>
</reference>
<proteinExistence type="inferred from homology"/>
<dbReference type="GO" id="GO:0055085">
    <property type="term" value="P:transmembrane transport"/>
    <property type="evidence" value="ECO:0007669"/>
    <property type="project" value="InterPro"/>
</dbReference>
<dbReference type="GO" id="GO:0005886">
    <property type="term" value="C:plasma membrane"/>
    <property type="evidence" value="ECO:0007669"/>
    <property type="project" value="UniProtKB-SubCell"/>
</dbReference>
<dbReference type="InterPro" id="IPR000515">
    <property type="entry name" value="MetI-like"/>
</dbReference>
<dbReference type="Gene3D" id="1.10.3720.10">
    <property type="entry name" value="MetI-like"/>
    <property type="match status" value="1"/>
</dbReference>
<dbReference type="InterPro" id="IPR035906">
    <property type="entry name" value="MetI-like_sf"/>
</dbReference>
<accession>A0A9D1A4H5</accession>
<evidence type="ECO:0000259" key="9">
    <source>
        <dbReference type="PROSITE" id="PS50928"/>
    </source>
</evidence>
<evidence type="ECO:0000256" key="8">
    <source>
        <dbReference type="RuleBase" id="RU363032"/>
    </source>
</evidence>
<dbReference type="PANTHER" id="PTHR42929:SF1">
    <property type="entry name" value="INNER MEMBRANE ABC TRANSPORTER PERMEASE PROTEIN YDCU-RELATED"/>
    <property type="match status" value="1"/>
</dbReference>
<feature type="transmembrane region" description="Helical" evidence="8">
    <location>
        <begin position="12"/>
        <end position="33"/>
    </location>
</feature>
<protein>
    <submittedName>
        <fullName evidence="10">ABC transporter permease subunit</fullName>
    </submittedName>
</protein>
<organism evidence="10 11">
    <name type="scientific">Candidatus Copromonas faecavium</name>
    <name type="common">nom. illeg.</name>
    <dbReference type="NCBI Taxonomy" id="2840740"/>
    <lineage>
        <taxon>Bacteria</taxon>
        <taxon>Bacillati</taxon>
        <taxon>Bacillota</taxon>
        <taxon>Clostridia</taxon>
        <taxon>Lachnospirales</taxon>
        <taxon>Lachnospiraceae</taxon>
        <taxon>Candidatus Copromonas (nom. illeg.)</taxon>
    </lineage>
</organism>
<keyword evidence="4" id="KW-1003">Cell membrane</keyword>
<dbReference type="Proteomes" id="UP000824250">
    <property type="component" value="Unassembled WGS sequence"/>
</dbReference>
<feature type="transmembrane region" description="Helical" evidence="8">
    <location>
        <begin position="250"/>
        <end position="272"/>
    </location>
</feature>
<feature type="transmembrane region" description="Helical" evidence="8">
    <location>
        <begin position="65"/>
        <end position="86"/>
    </location>
</feature>
<sequence length="282" mass="31108">MKNIKKTGGRMLFFLPLSLIVLLFECVPLFGMITKAFGGDGGFTLDYFLEIIEKPVYRAAVQNSLGITLACTIIGLIIDFFLAMALSRSKGRGKALYLSMLNLTSSFSGLPLSIAFITVLGTAGVLVLMAQKIGFTPLANYNLYTMNGMFIVYLYFQIPMGTLLLLPTFDKIRKEWKEAARLMNAGSSRFWFQIGIPVMMPGILGTFNMLFSNAVAAYATPYLLINNNIPLLPIKVVDMFVGDVRQRPELGSALSITLLAIVLIEIGLTNLCKKHFEKGTRS</sequence>
<keyword evidence="5 8" id="KW-0812">Transmembrane</keyword>
<evidence type="ECO:0000256" key="4">
    <source>
        <dbReference type="ARBA" id="ARBA00022475"/>
    </source>
</evidence>
<evidence type="ECO:0000256" key="2">
    <source>
        <dbReference type="ARBA" id="ARBA00007069"/>
    </source>
</evidence>
<dbReference type="PROSITE" id="PS50928">
    <property type="entry name" value="ABC_TM1"/>
    <property type="match status" value="1"/>
</dbReference>
<gene>
    <name evidence="10" type="ORF">IAB28_08045</name>
</gene>
<feature type="domain" description="ABC transmembrane type-1" evidence="9">
    <location>
        <begin position="61"/>
        <end position="269"/>
    </location>
</feature>
<feature type="transmembrane region" description="Helical" evidence="8">
    <location>
        <begin position="190"/>
        <end position="211"/>
    </location>
</feature>
<keyword evidence="3 8" id="KW-0813">Transport</keyword>
<reference evidence="10" key="1">
    <citation type="submission" date="2020-10" db="EMBL/GenBank/DDBJ databases">
        <authorList>
            <person name="Gilroy R."/>
        </authorList>
    </citation>
    <scope>NUCLEOTIDE SEQUENCE</scope>
    <source>
        <strain evidence="10">CHK180-2868</strain>
    </source>
</reference>
<evidence type="ECO:0000256" key="6">
    <source>
        <dbReference type="ARBA" id="ARBA00022989"/>
    </source>
</evidence>
<evidence type="ECO:0000313" key="11">
    <source>
        <dbReference type="Proteomes" id="UP000824250"/>
    </source>
</evidence>
<evidence type="ECO:0000256" key="3">
    <source>
        <dbReference type="ARBA" id="ARBA00022448"/>
    </source>
</evidence>
<evidence type="ECO:0000313" key="10">
    <source>
        <dbReference type="EMBL" id="HIR05901.1"/>
    </source>
</evidence>
<comment type="similarity">
    <text evidence="2">Belongs to the binding-protein-dependent transport system permease family. CysTW subfamily.</text>
</comment>
<dbReference type="SUPFAM" id="SSF161098">
    <property type="entry name" value="MetI-like"/>
    <property type="match status" value="1"/>
</dbReference>
<feature type="transmembrane region" description="Helical" evidence="8">
    <location>
        <begin position="107"/>
        <end position="130"/>
    </location>
</feature>
<evidence type="ECO:0000256" key="7">
    <source>
        <dbReference type="ARBA" id="ARBA00023136"/>
    </source>
</evidence>
<evidence type="ECO:0000256" key="5">
    <source>
        <dbReference type="ARBA" id="ARBA00022692"/>
    </source>
</evidence>
<dbReference type="EMBL" id="DVGC01000044">
    <property type="protein sequence ID" value="HIR05901.1"/>
    <property type="molecule type" value="Genomic_DNA"/>
</dbReference>
<comment type="subcellular location">
    <subcellularLocation>
        <location evidence="1 8">Cell membrane</location>
        <topology evidence="1 8">Multi-pass membrane protein</topology>
    </subcellularLocation>
</comment>
<dbReference type="Pfam" id="PF00528">
    <property type="entry name" value="BPD_transp_1"/>
    <property type="match status" value="1"/>
</dbReference>